<dbReference type="AlphaFoldDB" id="A0AAD7DFG8"/>
<evidence type="ECO:0000256" key="1">
    <source>
        <dbReference type="SAM" id="MobiDB-lite"/>
    </source>
</evidence>
<evidence type="ECO:0000313" key="2">
    <source>
        <dbReference type="EMBL" id="KAJ7690476.1"/>
    </source>
</evidence>
<protein>
    <submittedName>
        <fullName evidence="2">Uncharacterized protein</fullName>
    </submittedName>
</protein>
<sequence length="209" mass="22027">MSQTKGLDRGFVLQTAQNITNGNSMFFHFYHPTFTATGYVIAARVGAVDVTSLGRAPKAFGVPDIRRLYPTRFVGSRVSPPGRRNPHPIRILTAPPPPPLPPPPHPSAYAACGERCNHVCMHAHTGGVRSGSAGIVPGGAGAAGARRFVGGTHPNPNAQSHWARLRGEGREKEDINCDAHARMDGVRGRGGRRTPARGRSARAGGHGGG</sequence>
<name>A0AAD7DFG8_MYCRO</name>
<gene>
    <name evidence="2" type="ORF">B0H17DRAFT_1134286</name>
</gene>
<proteinExistence type="predicted"/>
<accession>A0AAD7DFG8</accession>
<feature type="compositionally biased region" description="Basic residues" evidence="1">
    <location>
        <begin position="189"/>
        <end position="200"/>
    </location>
</feature>
<dbReference type="EMBL" id="JARKIE010000064">
    <property type="protein sequence ID" value="KAJ7690476.1"/>
    <property type="molecule type" value="Genomic_DNA"/>
</dbReference>
<keyword evidence="3" id="KW-1185">Reference proteome</keyword>
<comment type="caution">
    <text evidence="2">The sequence shown here is derived from an EMBL/GenBank/DDBJ whole genome shotgun (WGS) entry which is preliminary data.</text>
</comment>
<reference evidence="2" key="1">
    <citation type="submission" date="2023-03" db="EMBL/GenBank/DDBJ databases">
        <title>Massive genome expansion in bonnet fungi (Mycena s.s.) driven by repeated elements and novel gene families across ecological guilds.</title>
        <authorList>
            <consortium name="Lawrence Berkeley National Laboratory"/>
            <person name="Harder C.B."/>
            <person name="Miyauchi S."/>
            <person name="Viragh M."/>
            <person name="Kuo A."/>
            <person name="Thoen E."/>
            <person name="Andreopoulos B."/>
            <person name="Lu D."/>
            <person name="Skrede I."/>
            <person name="Drula E."/>
            <person name="Henrissat B."/>
            <person name="Morin E."/>
            <person name="Kohler A."/>
            <person name="Barry K."/>
            <person name="LaButti K."/>
            <person name="Morin E."/>
            <person name="Salamov A."/>
            <person name="Lipzen A."/>
            <person name="Mereny Z."/>
            <person name="Hegedus B."/>
            <person name="Baldrian P."/>
            <person name="Stursova M."/>
            <person name="Weitz H."/>
            <person name="Taylor A."/>
            <person name="Grigoriev I.V."/>
            <person name="Nagy L.G."/>
            <person name="Martin F."/>
            <person name="Kauserud H."/>
        </authorList>
    </citation>
    <scope>NUCLEOTIDE SEQUENCE</scope>
    <source>
        <strain evidence="2">CBHHK067</strain>
    </source>
</reference>
<evidence type="ECO:0000313" key="3">
    <source>
        <dbReference type="Proteomes" id="UP001221757"/>
    </source>
</evidence>
<dbReference type="Proteomes" id="UP001221757">
    <property type="component" value="Unassembled WGS sequence"/>
</dbReference>
<feature type="region of interest" description="Disordered" evidence="1">
    <location>
        <begin position="180"/>
        <end position="209"/>
    </location>
</feature>
<organism evidence="2 3">
    <name type="scientific">Mycena rosella</name>
    <name type="common">Pink bonnet</name>
    <name type="synonym">Agaricus rosellus</name>
    <dbReference type="NCBI Taxonomy" id="1033263"/>
    <lineage>
        <taxon>Eukaryota</taxon>
        <taxon>Fungi</taxon>
        <taxon>Dikarya</taxon>
        <taxon>Basidiomycota</taxon>
        <taxon>Agaricomycotina</taxon>
        <taxon>Agaricomycetes</taxon>
        <taxon>Agaricomycetidae</taxon>
        <taxon>Agaricales</taxon>
        <taxon>Marasmiineae</taxon>
        <taxon>Mycenaceae</taxon>
        <taxon>Mycena</taxon>
    </lineage>
</organism>